<comment type="caution">
    <text evidence="2">The sequence shown here is derived from an EMBL/GenBank/DDBJ whole genome shotgun (WGS) entry which is preliminary data.</text>
</comment>
<keyword evidence="1" id="KW-0472">Membrane</keyword>
<gene>
    <name evidence="2" type="ORF">GRAN_2235</name>
</gene>
<keyword evidence="1" id="KW-0812">Transmembrane</keyword>
<dbReference type="EMBL" id="RDSM01000001">
    <property type="protein sequence ID" value="RXH58925.1"/>
    <property type="molecule type" value="Genomic_DNA"/>
</dbReference>
<feature type="transmembrane region" description="Helical" evidence="1">
    <location>
        <begin position="54"/>
        <end position="75"/>
    </location>
</feature>
<organism evidence="2 3">
    <name type="scientific">Granulicella sibirica</name>
    <dbReference type="NCBI Taxonomy" id="2479048"/>
    <lineage>
        <taxon>Bacteria</taxon>
        <taxon>Pseudomonadati</taxon>
        <taxon>Acidobacteriota</taxon>
        <taxon>Terriglobia</taxon>
        <taxon>Terriglobales</taxon>
        <taxon>Acidobacteriaceae</taxon>
        <taxon>Granulicella</taxon>
    </lineage>
</organism>
<dbReference type="OrthoDB" id="115703at2"/>
<feature type="transmembrane region" description="Helical" evidence="1">
    <location>
        <begin position="174"/>
        <end position="193"/>
    </location>
</feature>
<feature type="transmembrane region" description="Helical" evidence="1">
    <location>
        <begin position="205"/>
        <end position="225"/>
    </location>
</feature>
<evidence type="ECO:0000313" key="2">
    <source>
        <dbReference type="EMBL" id="RXH58925.1"/>
    </source>
</evidence>
<sequence>MATMVRPRANVRADDIFFPAMTLVILAVVVYGFAESYFLAGMVRAKLPNALVHIHGALFVSWILLLLVQTGLVAARRVRWHMTLGILGLILPPLMIVFGTLTVFDSIRRSGTPVPPQILLVGDLEPLILFAGLITWGLLDRRKPASHKRLMVMSTLAIIAPAIDRWPILHHEVLGTLAVYLALPLLLFAYDVWSLRRIHRSTWVPYAIMIALGFTLLPLSQTALVQRCVAWVLRG</sequence>
<evidence type="ECO:0000256" key="1">
    <source>
        <dbReference type="SAM" id="Phobius"/>
    </source>
</evidence>
<accession>A0A4Q0T5A5</accession>
<keyword evidence="3" id="KW-1185">Reference proteome</keyword>
<reference evidence="2 3" key="1">
    <citation type="submission" date="2018-11" db="EMBL/GenBank/DDBJ databases">
        <authorList>
            <person name="Mardanov A.V."/>
            <person name="Ravin N.V."/>
            <person name="Dedysh S.N."/>
        </authorList>
    </citation>
    <scope>NUCLEOTIDE SEQUENCE [LARGE SCALE GENOMIC DNA]</scope>
    <source>
        <strain evidence="2 3">AF10</strain>
    </source>
</reference>
<name>A0A4Q0T5A5_9BACT</name>
<feature type="transmembrane region" description="Helical" evidence="1">
    <location>
        <begin position="16"/>
        <end position="34"/>
    </location>
</feature>
<feature type="transmembrane region" description="Helical" evidence="1">
    <location>
        <begin position="116"/>
        <end position="138"/>
    </location>
</feature>
<evidence type="ECO:0000313" key="3">
    <source>
        <dbReference type="Proteomes" id="UP000289437"/>
    </source>
</evidence>
<dbReference type="AlphaFoldDB" id="A0A4Q0T5A5"/>
<feature type="transmembrane region" description="Helical" evidence="1">
    <location>
        <begin position="82"/>
        <end position="104"/>
    </location>
</feature>
<reference evidence="3" key="2">
    <citation type="submission" date="2019-02" db="EMBL/GenBank/DDBJ databases">
        <title>Granulicella sibirica sp. nov., a psychrotolerant acidobacterium isolated from an organic soil layer in forested tundra, West Siberia.</title>
        <authorList>
            <person name="Oshkin I.Y."/>
            <person name="Kulichevskaya I.S."/>
            <person name="Rijpstra W.I.C."/>
            <person name="Sinninghe Damste J.S."/>
            <person name="Rakitin A.L."/>
            <person name="Ravin N.V."/>
            <person name="Dedysh S.N."/>
        </authorList>
    </citation>
    <scope>NUCLEOTIDE SEQUENCE [LARGE SCALE GENOMIC DNA]</scope>
    <source>
        <strain evidence="3">AF10</strain>
    </source>
</reference>
<protein>
    <submittedName>
        <fullName evidence="2">Uncharacterized protein</fullName>
    </submittedName>
</protein>
<keyword evidence="1" id="KW-1133">Transmembrane helix</keyword>
<feature type="transmembrane region" description="Helical" evidence="1">
    <location>
        <begin position="150"/>
        <end position="168"/>
    </location>
</feature>
<proteinExistence type="predicted"/>
<dbReference type="Proteomes" id="UP000289437">
    <property type="component" value="Unassembled WGS sequence"/>
</dbReference>